<gene>
    <name evidence="11" type="ORF">MCOR_45685</name>
</gene>
<dbReference type="PANTHER" id="PTHR22748:SF6">
    <property type="entry name" value="DNA-(APURINIC OR APYRIMIDINIC SITE) ENDONUCLEASE"/>
    <property type="match status" value="1"/>
</dbReference>
<evidence type="ECO:0000313" key="11">
    <source>
        <dbReference type="EMBL" id="CAC5412698.1"/>
    </source>
</evidence>
<dbReference type="GO" id="GO:0003906">
    <property type="term" value="F:DNA-(apurinic or apyrimidinic site) endonuclease activity"/>
    <property type="evidence" value="ECO:0007669"/>
    <property type="project" value="TreeGrafter"/>
</dbReference>
<evidence type="ECO:0000256" key="3">
    <source>
        <dbReference type="ARBA" id="ARBA00012115"/>
    </source>
</evidence>
<dbReference type="InterPro" id="IPR004808">
    <property type="entry name" value="AP_endonuc_1"/>
</dbReference>
<feature type="active site" description="Proton acceptor" evidence="7">
    <location>
        <position position="215"/>
    </location>
</feature>
<feature type="site" description="Important for catalytic activity" evidence="9">
    <location>
        <position position="190"/>
    </location>
</feature>
<dbReference type="GO" id="GO:0046872">
    <property type="term" value="F:metal ion binding"/>
    <property type="evidence" value="ECO:0007669"/>
    <property type="project" value="UniProtKB-KW"/>
</dbReference>
<dbReference type="GO" id="GO:0005634">
    <property type="term" value="C:nucleus"/>
    <property type="evidence" value="ECO:0007669"/>
    <property type="project" value="TreeGrafter"/>
</dbReference>
<dbReference type="Pfam" id="PF03372">
    <property type="entry name" value="Exo_endo_phos"/>
    <property type="match status" value="1"/>
</dbReference>
<evidence type="ECO:0000256" key="4">
    <source>
        <dbReference type="ARBA" id="ARBA00022723"/>
    </source>
</evidence>
<keyword evidence="6 8" id="KW-0460">Magnesium</keyword>
<accession>A0A6J8DY74</accession>
<evidence type="ECO:0000256" key="2">
    <source>
        <dbReference type="ARBA" id="ARBA00007092"/>
    </source>
</evidence>
<feature type="active site" evidence="7">
    <location>
        <position position="94"/>
    </location>
</feature>
<evidence type="ECO:0000313" key="12">
    <source>
        <dbReference type="Proteomes" id="UP000507470"/>
    </source>
</evidence>
<dbReference type="AlphaFoldDB" id="A0A6J8DY74"/>
<keyword evidence="5 11" id="KW-0378">Hydrolase</keyword>
<feature type="binding site" evidence="8">
    <location>
        <position position="18"/>
    </location>
    <ligand>
        <name>Mg(2+)</name>
        <dbReference type="ChEBI" id="CHEBI:18420"/>
        <label>1</label>
    </ligand>
</feature>
<organism evidence="11 12">
    <name type="scientific">Mytilus coruscus</name>
    <name type="common">Sea mussel</name>
    <dbReference type="NCBI Taxonomy" id="42192"/>
    <lineage>
        <taxon>Eukaryota</taxon>
        <taxon>Metazoa</taxon>
        <taxon>Spiralia</taxon>
        <taxon>Lophotrochozoa</taxon>
        <taxon>Mollusca</taxon>
        <taxon>Bivalvia</taxon>
        <taxon>Autobranchia</taxon>
        <taxon>Pteriomorphia</taxon>
        <taxon>Mytilida</taxon>
        <taxon>Mytiloidea</taxon>
        <taxon>Mytilidae</taxon>
        <taxon>Mytilinae</taxon>
        <taxon>Mytilus</taxon>
    </lineage>
</organism>
<dbReference type="GO" id="GO:0008311">
    <property type="term" value="F:double-stranded DNA 3'-5' DNA exonuclease activity"/>
    <property type="evidence" value="ECO:0007669"/>
    <property type="project" value="UniProtKB-EC"/>
</dbReference>
<dbReference type="InterPro" id="IPR005135">
    <property type="entry name" value="Endo/exonuclease/phosphatase"/>
</dbReference>
<dbReference type="PANTHER" id="PTHR22748">
    <property type="entry name" value="AP ENDONUCLEASE"/>
    <property type="match status" value="1"/>
</dbReference>
<proteinExistence type="inferred from homology"/>
<feature type="active site" description="Proton donor/acceptor" evidence="7">
    <location>
        <position position="130"/>
    </location>
</feature>
<feature type="binding site" evidence="8">
    <location>
        <position position="215"/>
    </location>
    <ligand>
        <name>Mg(2+)</name>
        <dbReference type="ChEBI" id="CHEBI:18420"/>
        <label>1</label>
    </ligand>
</feature>
<reference evidence="11 12" key="1">
    <citation type="submission" date="2020-06" db="EMBL/GenBank/DDBJ databases">
        <authorList>
            <person name="Li R."/>
            <person name="Bekaert M."/>
        </authorList>
    </citation>
    <scope>NUCLEOTIDE SEQUENCE [LARGE SCALE GENOMIC DNA]</scope>
    <source>
        <strain evidence="12">wild</strain>
    </source>
</reference>
<keyword evidence="4 8" id="KW-0479">Metal-binding</keyword>
<keyword evidence="12" id="KW-1185">Reference proteome</keyword>
<dbReference type="GO" id="GO:0006284">
    <property type="term" value="P:base-excision repair"/>
    <property type="evidence" value="ECO:0007669"/>
    <property type="project" value="TreeGrafter"/>
</dbReference>
<protein>
    <recommendedName>
        <fullName evidence="3">exodeoxyribonuclease III</fullName>
        <ecNumber evidence="3">3.1.11.2</ecNumber>
    </recommendedName>
</protein>
<comment type="similarity">
    <text evidence="2">Belongs to the DNA repair enzymes AP/ExoA family.</text>
</comment>
<feature type="site" description="Transition state stabilizer" evidence="9">
    <location>
        <position position="132"/>
    </location>
</feature>
<sequence>MIFNWLVSKRFDILCLQETHCSKSDIDNWGNDWKKFGGGESVWNCGTSDSRGVGFLLQKKFSENVTFINHDENGRCQMCDIKRDNAVYHIVNVYTPNNGFDRKTFYENFRNLNIMYDDDSVEHYTVLLGDFNCTLDNNLDRMPSHQNNDVGTIELKNLLLRYELDDVWRSRFPDTKRYTFQRGNSKSRIDFIFCSKSLNSKIFTTRISHFPFSDHEIVTSKIKLDDIERGPDNRNTWYSSTYKMDSLAYYLLILLNVNRTTHLIDSGVFHFLFDDVTKKPHKLN</sequence>
<comment type="cofactor">
    <cofactor evidence="8">
        <name>Mg(2+)</name>
        <dbReference type="ChEBI" id="CHEBI:18420"/>
    </cofactor>
    <cofactor evidence="8">
        <name>Mn(2+)</name>
        <dbReference type="ChEBI" id="CHEBI:29035"/>
    </cofactor>
    <text evidence="8">Probably binds two magnesium or manganese ions per subunit.</text>
</comment>
<dbReference type="InterPro" id="IPR036691">
    <property type="entry name" value="Endo/exonu/phosph_ase_sf"/>
</dbReference>
<feature type="domain" description="Endonuclease/exonuclease/phosphatase" evidence="10">
    <location>
        <begin position="3"/>
        <end position="215"/>
    </location>
</feature>
<dbReference type="EMBL" id="CACVKT020008082">
    <property type="protein sequence ID" value="CAC5412698.1"/>
    <property type="molecule type" value="Genomic_DNA"/>
</dbReference>
<dbReference type="Proteomes" id="UP000507470">
    <property type="component" value="Unassembled WGS sequence"/>
</dbReference>
<evidence type="ECO:0000256" key="1">
    <source>
        <dbReference type="ARBA" id="ARBA00000493"/>
    </source>
</evidence>
<feature type="site" description="Interaction with DNA substrate" evidence="9">
    <location>
        <position position="215"/>
    </location>
</feature>
<evidence type="ECO:0000256" key="5">
    <source>
        <dbReference type="ARBA" id="ARBA00022801"/>
    </source>
</evidence>
<evidence type="ECO:0000256" key="9">
    <source>
        <dbReference type="PIRSR" id="PIRSR604808-3"/>
    </source>
</evidence>
<evidence type="ECO:0000259" key="10">
    <source>
        <dbReference type="Pfam" id="PF03372"/>
    </source>
</evidence>
<dbReference type="GO" id="GO:0008081">
    <property type="term" value="F:phosphoric diester hydrolase activity"/>
    <property type="evidence" value="ECO:0007669"/>
    <property type="project" value="TreeGrafter"/>
</dbReference>
<evidence type="ECO:0000256" key="7">
    <source>
        <dbReference type="PIRSR" id="PIRSR604808-1"/>
    </source>
</evidence>
<evidence type="ECO:0000256" key="6">
    <source>
        <dbReference type="ARBA" id="ARBA00022842"/>
    </source>
</evidence>
<comment type="catalytic activity">
    <reaction evidence="1">
        <text>Exonucleolytic cleavage in the 3'- to 5'-direction to yield nucleoside 5'-phosphates.</text>
        <dbReference type="EC" id="3.1.11.2"/>
    </reaction>
</comment>
<dbReference type="OrthoDB" id="6073759at2759"/>
<dbReference type="Gene3D" id="3.60.10.10">
    <property type="entry name" value="Endonuclease/exonuclease/phosphatase"/>
    <property type="match status" value="1"/>
</dbReference>
<dbReference type="CDD" id="cd09076">
    <property type="entry name" value="L1-EN"/>
    <property type="match status" value="1"/>
</dbReference>
<feature type="binding site" evidence="8">
    <location>
        <position position="132"/>
    </location>
    <ligand>
        <name>Mg(2+)</name>
        <dbReference type="ChEBI" id="CHEBI:18420"/>
        <label>1</label>
    </ligand>
</feature>
<keyword evidence="8" id="KW-0464">Manganese</keyword>
<dbReference type="SUPFAM" id="SSF56219">
    <property type="entry name" value="DNase I-like"/>
    <property type="match status" value="1"/>
</dbReference>
<feature type="binding site" evidence="8">
    <location>
        <position position="214"/>
    </location>
    <ligand>
        <name>Mg(2+)</name>
        <dbReference type="ChEBI" id="CHEBI:18420"/>
        <label>1</label>
    </ligand>
</feature>
<feature type="binding site" evidence="8">
    <location>
        <position position="130"/>
    </location>
    <ligand>
        <name>Mg(2+)</name>
        <dbReference type="ChEBI" id="CHEBI:18420"/>
        <label>1</label>
    </ligand>
</feature>
<evidence type="ECO:0000256" key="8">
    <source>
        <dbReference type="PIRSR" id="PIRSR604808-2"/>
    </source>
</evidence>
<dbReference type="EC" id="3.1.11.2" evidence="3"/>
<name>A0A6J8DY74_MYTCO</name>